<evidence type="ECO:0000256" key="3">
    <source>
        <dbReference type="ARBA" id="ARBA00022898"/>
    </source>
</evidence>
<keyword evidence="9" id="KW-0032">Aminotransferase</keyword>
<dbReference type="InterPro" id="IPR015421">
    <property type="entry name" value="PyrdxlP-dep_Trfase_major"/>
</dbReference>
<dbReference type="InterPro" id="IPR015424">
    <property type="entry name" value="PyrdxlP-dep_Trfase"/>
</dbReference>
<dbReference type="AlphaFoldDB" id="A0A1H8K4C2"/>
<dbReference type="OrthoDB" id="389074at2"/>
<dbReference type="InterPro" id="IPR020578">
    <property type="entry name" value="Aminotrans_V_PyrdxlP_BS"/>
</dbReference>
<dbReference type="SUPFAM" id="SSF53383">
    <property type="entry name" value="PLP-dependent transferases"/>
    <property type="match status" value="1"/>
</dbReference>
<name>A0A1H8K4C2_9FIRM</name>
<accession>A0A1H8K4C2</accession>
<dbReference type="GO" id="GO:0019265">
    <property type="term" value="P:glycine biosynthetic process, by transamination of glyoxylate"/>
    <property type="evidence" value="ECO:0007669"/>
    <property type="project" value="TreeGrafter"/>
</dbReference>
<dbReference type="Gene3D" id="3.90.1150.10">
    <property type="entry name" value="Aspartate Aminotransferase, domain 1"/>
    <property type="match status" value="1"/>
</dbReference>
<evidence type="ECO:0000313" key="10">
    <source>
        <dbReference type="Proteomes" id="UP000199512"/>
    </source>
</evidence>
<dbReference type="InterPro" id="IPR015422">
    <property type="entry name" value="PyrdxlP-dep_Trfase_small"/>
</dbReference>
<feature type="domain" description="Aminotransferase class V" evidence="8">
    <location>
        <begin position="25"/>
        <end position="344"/>
    </location>
</feature>
<evidence type="ECO:0000256" key="4">
    <source>
        <dbReference type="PIRSR" id="PIRSR000524-1"/>
    </source>
</evidence>
<dbReference type="GO" id="GO:0008453">
    <property type="term" value="F:alanine-glyoxylate transaminase activity"/>
    <property type="evidence" value="ECO:0007669"/>
    <property type="project" value="TreeGrafter"/>
</dbReference>
<evidence type="ECO:0000256" key="6">
    <source>
        <dbReference type="RuleBase" id="RU004075"/>
    </source>
</evidence>
<evidence type="ECO:0000256" key="2">
    <source>
        <dbReference type="ARBA" id="ARBA00009236"/>
    </source>
</evidence>
<dbReference type="RefSeq" id="WP_091976069.1">
    <property type="nucleotide sequence ID" value="NZ_CAUWDX010000005.1"/>
</dbReference>
<dbReference type="Gene3D" id="3.40.640.10">
    <property type="entry name" value="Type I PLP-dependent aspartate aminotransferase-like (Major domain)"/>
    <property type="match status" value="1"/>
</dbReference>
<proteinExistence type="inferred from homology"/>
<dbReference type="GO" id="GO:0004760">
    <property type="term" value="F:L-serine-pyruvate transaminase activity"/>
    <property type="evidence" value="ECO:0007669"/>
    <property type="project" value="TreeGrafter"/>
</dbReference>
<dbReference type="Proteomes" id="UP000199512">
    <property type="component" value="Unassembled WGS sequence"/>
</dbReference>
<feature type="modified residue" description="N6-(pyridoxal phosphate)lysine" evidence="5">
    <location>
        <position position="187"/>
    </location>
</feature>
<dbReference type="InterPro" id="IPR000192">
    <property type="entry name" value="Aminotrans_V_dom"/>
</dbReference>
<dbReference type="Pfam" id="PF00266">
    <property type="entry name" value="Aminotran_5"/>
    <property type="match status" value="1"/>
</dbReference>
<gene>
    <name evidence="9" type="ORF">SAMN05216454_1229</name>
</gene>
<keyword evidence="9" id="KW-0808">Transferase</keyword>
<dbReference type="EMBL" id="FODF01000022">
    <property type="protein sequence ID" value="SEN87774.1"/>
    <property type="molecule type" value="Genomic_DNA"/>
</dbReference>
<protein>
    <submittedName>
        <fullName evidence="9">Aspartate aminotransferase</fullName>
    </submittedName>
</protein>
<reference evidence="9 10" key="1">
    <citation type="submission" date="2016-10" db="EMBL/GenBank/DDBJ databases">
        <authorList>
            <person name="de Groot N.N."/>
        </authorList>
    </citation>
    <scope>NUCLEOTIDE SEQUENCE [LARGE SCALE GENOMIC DNA]</scope>
    <source>
        <strain evidence="9 10">Calf135</strain>
    </source>
</reference>
<dbReference type="PIRSF" id="PIRSF000524">
    <property type="entry name" value="SPT"/>
    <property type="match status" value="1"/>
</dbReference>
<dbReference type="PANTHER" id="PTHR21152:SF40">
    <property type="entry name" value="ALANINE--GLYOXYLATE AMINOTRANSFERASE"/>
    <property type="match status" value="1"/>
</dbReference>
<evidence type="ECO:0000256" key="5">
    <source>
        <dbReference type="PIRSR" id="PIRSR000524-50"/>
    </source>
</evidence>
<feature type="binding site" evidence="4">
    <location>
        <position position="331"/>
    </location>
    <ligand>
        <name>substrate</name>
    </ligand>
</feature>
<dbReference type="PROSITE" id="PS00595">
    <property type="entry name" value="AA_TRANSFER_CLASS_5"/>
    <property type="match status" value="1"/>
</dbReference>
<keyword evidence="3 5" id="KW-0663">Pyridoxal phosphate</keyword>
<evidence type="ECO:0000313" key="9">
    <source>
        <dbReference type="EMBL" id="SEN87774.1"/>
    </source>
</evidence>
<comment type="cofactor">
    <cofactor evidence="1 5 7">
        <name>pyridoxal 5'-phosphate</name>
        <dbReference type="ChEBI" id="CHEBI:597326"/>
    </cofactor>
</comment>
<dbReference type="InterPro" id="IPR024169">
    <property type="entry name" value="SP_NH2Trfase/AEP_transaminase"/>
</dbReference>
<dbReference type="STRING" id="215200.SAMN05216454_1229"/>
<evidence type="ECO:0000259" key="8">
    <source>
        <dbReference type="Pfam" id="PF00266"/>
    </source>
</evidence>
<sequence length="356" mass="39925">MAKKLFIPGPIDVREDVLEKMATPMIGHRGKEASALQKGISEKLKKLFYTEEEVLLSTSSGSGLMEGAIRSCTSQKAAVFSCGAFGDRWHKMAVTNNVKADLYKVDIGKAITPKLVDQVLSTGEYDLLTIQHNETSTGITNPIAEIAEVVKKYPNIIFCVDAVSSAAGMKIEVDKLNIDILITSTQKALGLPPGMSMCTFSKKAVAKAEKVEFRGTYLDLLAMYKYLKKKNYQYPSTPSISHMYALDYQLDNILKEGLDNRFKRHEEMAETVRVWARKHFKLFTDQNHLSNTLTVIENTQKIDIAQLNSQLQEKGMQIANGYGDLKEKTFRISHMGDYQVEDIQYLLNSIDEILGF</sequence>
<evidence type="ECO:0000256" key="1">
    <source>
        <dbReference type="ARBA" id="ARBA00001933"/>
    </source>
</evidence>
<organism evidence="9 10">
    <name type="scientific">Peptostreptococcus russellii</name>
    <dbReference type="NCBI Taxonomy" id="215200"/>
    <lineage>
        <taxon>Bacteria</taxon>
        <taxon>Bacillati</taxon>
        <taxon>Bacillota</taxon>
        <taxon>Clostridia</taxon>
        <taxon>Peptostreptococcales</taxon>
        <taxon>Peptostreptococcaceae</taxon>
        <taxon>Peptostreptococcus</taxon>
    </lineage>
</organism>
<keyword evidence="10" id="KW-1185">Reference proteome</keyword>
<dbReference type="PANTHER" id="PTHR21152">
    <property type="entry name" value="AMINOTRANSFERASE CLASS V"/>
    <property type="match status" value="1"/>
</dbReference>
<comment type="similarity">
    <text evidence="2 6">Belongs to the class-V pyridoxal-phosphate-dependent aminotransferase family.</text>
</comment>
<evidence type="ECO:0000256" key="7">
    <source>
        <dbReference type="RuleBase" id="RU004504"/>
    </source>
</evidence>